<dbReference type="Proteomes" id="UP000237682">
    <property type="component" value="Unassembled WGS sequence"/>
</dbReference>
<keyword evidence="7" id="KW-0032">Aminotransferase</keyword>
<keyword evidence="8" id="KW-1185">Reference proteome</keyword>
<evidence type="ECO:0000313" key="8">
    <source>
        <dbReference type="Proteomes" id="UP000237682"/>
    </source>
</evidence>
<dbReference type="InterPro" id="IPR015424">
    <property type="entry name" value="PyrdxlP-dep_Trfase"/>
</dbReference>
<keyword evidence="2" id="KW-0663">Pyridoxal phosphate</keyword>
<dbReference type="Pfam" id="PF00392">
    <property type="entry name" value="GntR"/>
    <property type="match status" value="1"/>
</dbReference>
<dbReference type="InterPro" id="IPR036390">
    <property type="entry name" value="WH_DNA-bd_sf"/>
</dbReference>
<dbReference type="CDD" id="cd07377">
    <property type="entry name" value="WHTH_GntR"/>
    <property type="match status" value="1"/>
</dbReference>
<sequence length="466" mass="50173">MPVLPGRGPRRRELYVAMRRLIETGLAQPGAKLPTTRDLAKRLGLSRAAAVAAFEMLVADGFVEARIGAGTFVAAQVPAVWERRAGPSGQRPASPALPCELGVATLDDKTMRVFRGLLSRNLAQPGPEHFRYGDPRGGSKLREAITAYLRAARGVRCDAEQIVVTTGTMHGLDLIVRTILKPGDAAWIEDPCYPLAKAALEAAGARLIGVPVDGEGIDAAGGEKRGAEARLVYVTPSHQFPLGVAMTMRRRLALIDWAKRNDAWIVEDDYDSEFRFSGPPLTALQGMDGADRVAYLGTFSKVLFPGIRIGYAVLPEALLDRVLRLRTLSDRQPPTLVHGAVADFLNDGHFAAHLRRARRRVQAARDGFVAALRHHCAGELDFAVPEHGLHLVARLANASGDRDLVRRLFAEGVGARALSPMYLSAPARQGLVLGFSGFGADALESAAGRISDVLRDFLKTSAPARA</sequence>
<keyword evidence="4" id="KW-0238">DNA-binding</keyword>
<dbReference type="InterPro" id="IPR004839">
    <property type="entry name" value="Aminotransferase_I/II_large"/>
</dbReference>
<dbReference type="EMBL" id="PUEJ01000005">
    <property type="protein sequence ID" value="PRH86414.1"/>
    <property type="molecule type" value="Genomic_DNA"/>
</dbReference>
<evidence type="ECO:0000256" key="3">
    <source>
        <dbReference type="ARBA" id="ARBA00023015"/>
    </source>
</evidence>
<evidence type="ECO:0000256" key="4">
    <source>
        <dbReference type="ARBA" id="ARBA00023125"/>
    </source>
</evidence>
<keyword evidence="3" id="KW-0805">Transcription regulation</keyword>
<dbReference type="InterPro" id="IPR000524">
    <property type="entry name" value="Tscrpt_reg_HTH_GntR"/>
</dbReference>
<keyword evidence="7" id="KW-0808">Transferase</keyword>
<dbReference type="GO" id="GO:0003677">
    <property type="term" value="F:DNA binding"/>
    <property type="evidence" value="ECO:0007669"/>
    <property type="project" value="UniProtKB-KW"/>
</dbReference>
<evidence type="ECO:0000256" key="1">
    <source>
        <dbReference type="ARBA" id="ARBA00005384"/>
    </source>
</evidence>
<keyword evidence="5" id="KW-0804">Transcription</keyword>
<evidence type="ECO:0000259" key="6">
    <source>
        <dbReference type="PROSITE" id="PS50949"/>
    </source>
</evidence>
<dbReference type="SUPFAM" id="SSF46785">
    <property type="entry name" value="Winged helix' DNA-binding domain"/>
    <property type="match status" value="1"/>
</dbReference>
<dbReference type="SMART" id="SM00345">
    <property type="entry name" value="HTH_GNTR"/>
    <property type="match status" value="1"/>
</dbReference>
<protein>
    <submittedName>
        <fullName evidence="7">PLP-dependent aminotransferase family protein</fullName>
    </submittedName>
</protein>
<dbReference type="Gene3D" id="3.40.640.10">
    <property type="entry name" value="Type I PLP-dependent aspartate aminotransferase-like (Major domain)"/>
    <property type="match status" value="1"/>
</dbReference>
<dbReference type="InterPro" id="IPR015421">
    <property type="entry name" value="PyrdxlP-dep_Trfase_major"/>
</dbReference>
<dbReference type="CDD" id="cd00609">
    <property type="entry name" value="AAT_like"/>
    <property type="match status" value="1"/>
</dbReference>
<reference evidence="7 8" key="1">
    <citation type="submission" date="2018-02" db="EMBL/GenBank/DDBJ databases">
        <title>Whole genome sequencing of endophytic bacterium.</title>
        <authorList>
            <person name="Eedara R."/>
            <person name="Podile A.R."/>
        </authorList>
    </citation>
    <scope>NUCLEOTIDE SEQUENCE [LARGE SCALE GENOMIC DNA]</scope>
    <source>
        <strain evidence="7 8">RP1T</strain>
    </source>
</reference>
<dbReference type="GO" id="GO:0003700">
    <property type="term" value="F:DNA-binding transcription factor activity"/>
    <property type="evidence" value="ECO:0007669"/>
    <property type="project" value="InterPro"/>
</dbReference>
<dbReference type="InterPro" id="IPR036388">
    <property type="entry name" value="WH-like_DNA-bd_sf"/>
</dbReference>
<proteinExistence type="inferred from homology"/>
<organism evidence="7 8">
    <name type="scientific">Labrys okinawensis</name>
    <dbReference type="NCBI Taxonomy" id="346911"/>
    <lineage>
        <taxon>Bacteria</taxon>
        <taxon>Pseudomonadati</taxon>
        <taxon>Pseudomonadota</taxon>
        <taxon>Alphaproteobacteria</taxon>
        <taxon>Hyphomicrobiales</taxon>
        <taxon>Xanthobacteraceae</taxon>
        <taxon>Labrys</taxon>
    </lineage>
</organism>
<gene>
    <name evidence="7" type="ORF">C5L14_13765</name>
</gene>
<dbReference type="PRINTS" id="PR00035">
    <property type="entry name" value="HTHGNTR"/>
</dbReference>
<dbReference type="PANTHER" id="PTHR46577">
    <property type="entry name" value="HTH-TYPE TRANSCRIPTIONAL REGULATORY PROTEIN GABR"/>
    <property type="match status" value="1"/>
</dbReference>
<dbReference type="OrthoDB" id="9808770at2"/>
<dbReference type="PANTHER" id="PTHR46577:SF1">
    <property type="entry name" value="HTH-TYPE TRANSCRIPTIONAL REGULATORY PROTEIN GABR"/>
    <property type="match status" value="1"/>
</dbReference>
<dbReference type="Gene3D" id="1.10.10.10">
    <property type="entry name" value="Winged helix-like DNA-binding domain superfamily/Winged helix DNA-binding domain"/>
    <property type="match status" value="1"/>
</dbReference>
<evidence type="ECO:0000313" key="7">
    <source>
        <dbReference type="EMBL" id="PRH86414.1"/>
    </source>
</evidence>
<dbReference type="SUPFAM" id="SSF53383">
    <property type="entry name" value="PLP-dependent transferases"/>
    <property type="match status" value="1"/>
</dbReference>
<comment type="caution">
    <text evidence="7">The sequence shown here is derived from an EMBL/GenBank/DDBJ whole genome shotgun (WGS) entry which is preliminary data.</text>
</comment>
<dbReference type="PROSITE" id="PS50949">
    <property type="entry name" value="HTH_GNTR"/>
    <property type="match status" value="1"/>
</dbReference>
<evidence type="ECO:0000256" key="2">
    <source>
        <dbReference type="ARBA" id="ARBA00022898"/>
    </source>
</evidence>
<accession>A0A2S9QAQ2</accession>
<dbReference type="InterPro" id="IPR051446">
    <property type="entry name" value="HTH_trans_reg/aminotransferase"/>
</dbReference>
<dbReference type="AlphaFoldDB" id="A0A2S9QAQ2"/>
<name>A0A2S9QAQ2_9HYPH</name>
<dbReference type="GO" id="GO:0030170">
    <property type="term" value="F:pyridoxal phosphate binding"/>
    <property type="evidence" value="ECO:0007669"/>
    <property type="project" value="InterPro"/>
</dbReference>
<feature type="domain" description="HTH gntR-type" evidence="6">
    <location>
        <begin position="8"/>
        <end position="76"/>
    </location>
</feature>
<dbReference type="Pfam" id="PF00155">
    <property type="entry name" value="Aminotran_1_2"/>
    <property type="match status" value="1"/>
</dbReference>
<comment type="similarity">
    <text evidence="1">In the C-terminal section; belongs to the class-I pyridoxal-phosphate-dependent aminotransferase family.</text>
</comment>
<dbReference type="RefSeq" id="WP_105862643.1">
    <property type="nucleotide sequence ID" value="NZ_PUEJ01000005.1"/>
</dbReference>
<evidence type="ECO:0000256" key="5">
    <source>
        <dbReference type="ARBA" id="ARBA00023163"/>
    </source>
</evidence>
<dbReference type="GO" id="GO:0008483">
    <property type="term" value="F:transaminase activity"/>
    <property type="evidence" value="ECO:0007669"/>
    <property type="project" value="UniProtKB-KW"/>
</dbReference>